<dbReference type="InterPro" id="IPR037239">
    <property type="entry name" value="OSBP_sf"/>
</dbReference>
<keyword evidence="2" id="KW-0378">Hydrolase</keyword>
<feature type="domain" description="Peptidase M24 C-terminal" evidence="6">
    <location>
        <begin position="710"/>
        <end position="772"/>
    </location>
</feature>
<evidence type="ECO:0000313" key="7">
    <source>
        <dbReference type="EMBL" id="KPJ20145.1"/>
    </source>
</evidence>
<dbReference type="Pfam" id="PF16188">
    <property type="entry name" value="Peptidase_M24_C"/>
    <property type="match status" value="1"/>
</dbReference>
<dbReference type="Pfam" id="PF16189">
    <property type="entry name" value="Creatinase_N_2"/>
    <property type="match status" value="1"/>
</dbReference>
<keyword evidence="1" id="KW-0479">Metal-binding</keyword>
<dbReference type="Proteomes" id="UP000053240">
    <property type="component" value="Unassembled WGS sequence"/>
</dbReference>
<dbReference type="SUPFAM" id="SSF53092">
    <property type="entry name" value="Creatinase/prolidase N-terminal domain"/>
    <property type="match status" value="1"/>
</dbReference>
<dbReference type="PANTHER" id="PTHR43763">
    <property type="entry name" value="XAA-PRO AMINOPEPTIDASE 1"/>
    <property type="match status" value="1"/>
</dbReference>
<feature type="non-terminal residue" evidence="7">
    <location>
        <position position="1"/>
    </location>
</feature>
<evidence type="ECO:0000259" key="4">
    <source>
        <dbReference type="Pfam" id="PF00557"/>
    </source>
</evidence>
<dbReference type="AlphaFoldDB" id="A0A0N1IJX7"/>
<dbReference type="SUPFAM" id="SSF144000">
    <property type="entry name" value="Oxysterol-binding protein-like"/>
    <property type="match status" value="1"/>
</dbReference>
<dbReference type="InterPro" id="IPR036005">
    <property type="entry name" value="Creatinase/aminopeptidase-like"/>
</dbReference>
<dbReference type="Pfam" id="PF01237">
    <property type="entry name" value="Oxysterol_BP"/>
    <property type="match status" value="1"/>
</dbReference>
<proteinExistence type="predicted"/>
<dbReference type="STRING" id="76193.A0A0N1IJX7"/>
<dbReference type="InterPro" id="IPR050422">
    <property type="entry name" value="X-Pro_aminopeptidase_P"/>
</dbReference>
<evidence type="ECO:0000313" key="8">
    <source>
        <dbReference type="Proteomes" id="UP000053240"/>
    </source>
</evidence>
<evidence type="ECO:0000256" key="2">
    <source>
        <dbReference type="ARBA" id="ARBA00022801"/>
    </source>
</evidence>
<dbReference type="InterPro" id="IPR000587">
    <property type="entry name" value="Creatinase_N"/>
</dbReference>
<dbReference type="InterPro" id="IPR000648">
    <property type="entry name" value="Oxysterol-bd"/>
</dbReference>
<dbReference type="Gene3D" id="2.40.160.120">
    <property type="match status" value="1"/>
</dbReference>
<gene>
    <name evidence="7" type="ORF">RR48_01464</name>
</gene>
<keyword evidence="8" id="KW-1185">Reference proteome</keyword>
<feature type="domain" description="Peptidase M24" evidence="4">
    <location>
        <begin position="562"/>
        <end position="685"/>
    </location>
</feature>
<evidence type="ECO:0000256" key="3">
    <source>
        <dbReference type="SAM" id="MobiDB-lite"/>
    </source>
</evidence>
<accession>A0A0N1IJX7</accession>
<dbReference type="GO" id="GO:0046872">
    <property type="term" value="F:metal ion binding"/>
    <property type="evidence" value="ECO:0007669"/>
    <property type="project" value="UniProtKB-KW"/>
</dbReference>
<dbReference type="InterPro" id="IPR000994">
    <property type="entry name" value="Pept_M24"/>
</dbReference>
<feature type="domain" description="Creatinase N-terminal" evidence="5">
    <location>
        <begin position="274"/>
        <end position="400"/>
    </location>
</feature>
<dbReference type="GO" id="GO:0008289">
    <property type="term" value="F:lipid binding"/>
    <property type="evidence" value="ECO:0007669"/>
    <property type="project" value="InterPro"/>
</dbReference>
<dbReference type="GO" id="GO:0005737">
    <property type="term" value="C:cytoplasm"/>
    <property type="evidence" value="ECO:0007669"/>
    <property type="project" value="UniProtKB-ARBA"/>
</dbReference>
<dbReference type="GO" id="GO:0004177">
    <property type="term" value="F:aminopeptidase activity"/>
    <property type="evidence" value="ECO:0007669"/>
    <property type="project" value="UniProtKB-ARBA"/>
</dbReference>
<dbReference type="Pfam" id="PF01321">
    <property type="entry name" value="Creatinase_N"/>
    <property type="match status" value="1"/>
</dbReference>
<dbReference type="PANTHER" id="PTHR43763:SF6">
    <property type="entry name" value="XAA-PRO AMINOPEPTIDASE 1"/>
    <property type="match status" value="1"/>
</dbReference>
<name>A0A0N1IJX7_PAPMA</name>
<dbReference type="Pfam" id="PF00557">
    <property type="entry name" value="Peptidase_M24"/>
    <property type="match status" value="1"/>
</dbReference>
<dbReference type="Gene3D" id="6.10.140.1150">
    <property type="match status" value="1"/>
</dbReference>
<evidence type="ECO:0000259" key="6">
    <source>
        <dbReference type="Pfam" id="PF16188"/>
    </source>
</evidence>
<evidence type="ECO:0000259" key="5">
    <source>
        <dbReference type="Pfam" id="PF01321"/>
    </source>
</evidence>
<dbReference type="EMBL" id="KQ459757">
    <property type="protein sequence ID" value="KPJ20145.1"/>
    <property type="molecule type" value="Genomic_DNA"/>
</dbReference>
<reference evidence="7 8" key="1">
    <citation type="journal article" date="2015" name="Nat. Commun.">
        <title>Outbred genome sequencing and CRISPR/Cas9 gene editing in butterflies.</title>
        <authorList>
            <person name="Li X."/>
            <person name="Fan D."/>
            <person name="Zhang W."/>
            <person name="Liu G."/>
            <person name="Zhang L."/>
            <person name="Zhao L."/>
            <person name="Fang X."/>
            <person name="Chen L."/>
            <person name="Dong Y."/>
            <person name="Chen Y."/>
            <person name="Ding Y."/>
            <person name="Zhao R."/>
            <person name="Feng M."/>
            <person name="Zhu Y."/>
            <person name="Feng Y."/>
            <person name="Jiang X."/>
            <person name="Zhu D."/>
            <person name="Xiang H."/>
            <person name="Feng X."/>
            <person name="Li S."/>
            <person name="Wang J."/>
            <person name="Zhang G."/>
            <person name="Kronforst M.R."/>
            <person name="Wang W."/>
        </authorList>
    </citation>
    <scope>NUCLEOTIDE SEQUENCE [LARGE SCALE GENOMIC DNA]</scope>
    <source>
        <strain evidence="7">Ya'a_city_454_Pm</strain>
        <tissue evidence="7">Whole body</tissue>
    </source>
</reference>
<evidence type="ECO:0000256" key="1">
    <source>
        <dbReference type="ARBA" id="ARBA00022723"/>
    </source>
</evidence>
<dbReference type="InterPro" id="IPR032416">
    <property type="entry name" value="Peptidase_M24_C"/>
</dbReference>
<organism evidence="7 8">
    <name type="scientific">Papilio machaon</name>
    <name type="common">Old World swallowtail butterfly</name>
    <dbReference type="NCBI Taxonomy" id="76193"/>
    <lineage>
        <taxon>Eukaryota</taxon>
        <taxon>Metazoa</taxon>
        <taxon>Ecdysozoa</taxon>
        <taxon>Arthropoda</taxon>
        <taxon>Hexapoda</taxon>
        <taxon>Insecta</taxon>
        <taxon>Pterygota</taxon>
        <taxon>Neoptera</taxon>
        <taxon>Endopterygota</taxon>
        <taxon>Lepidoptera</taxon>
        <taxon>Glossata</taxon>
        <taxon>Ditrysia</taxon>
        <taxon>Papilionoidea</taxon>
        <taxon>Papilionidae</taxon>
        <taxon>Papilioninae</taxon>
        <taxon>Papilio</taxon>
    </lineage>
</organism>
<protein>
    <submittedName>
        <fullName evidence="7">Oxysterol-binding protein-related protein 8</fullName>
    </submittedName>
</protein>
<dbReference type="InParanoid" id="A0A0N1IJX7"/>
<dbReference type="Gene3D" id="3.90.230.10">
    <property type="entry name" value="Creatinase/methionine aminopeptidase superfamily"/>
    <property type="match status" value="1"/>
</dbReference>
<dbReference type="SUPFAM" id="SSF55920">
    <property type="entry name" value="Creatinase/aminopeptidase"/>
    <property type="match status" value="1"/>
</dbReference>
<dbReference type="Gene3D" id="3.40.350.10">
    <property type="entry name" value="Creatinase/prolidase N-terminal domain"/>
    <property type="match status" value="2"/>
</dbReference>
<sequence>VSHHPPVSAFYVSNRKDGYVIEGSLLARSKFYGNSTSAILEGCARIHLLNWGETYITTAPYAHCKGIVIGTLSMELGGKVHIICQDTGYQADVEFKLRSFLGGADQTNAISGRIKKGKDTVATVEGYWDGKIEIKDKRTGEETNLLDVNILKEQRMPRYLMKLENQQEFESQRLWLKVSEAILNDDQPEEIVEFEEEFVISSALRRTERPREPPPPSDSDSRDELARRSKTSTISSQLTFSYVVSSQYDWGEPDTPIFPSESRSRMSRETAEQRLTAVRQVLQQYGVDAYIVPTADAHNSQYIAPSDARREWLSGLSGSSGTAVVTSSHALVWTDGRYFTQFYLQVDTSIWSLMRQGTDLAIPAWLVANMRPGSVVGIDPTTYTRTSWTTLETALSQVNVILRPISQNLVDLARANIGDPAPSRPNNPLLPLQINFTGRRSSEKISELMTQIRSRGAAALVLTALDDIAYTLNLRGSDIPYNPVFFSYLVLKPDLSAPNNVVLSWGDGSLAENVTQHLTSEGTQITTIPYQDIFDYLKNMTPTSYIISSLYVPIEGLRVYPKDGTTDITRTRHMSSSPTPEQRLTFTRVLKGQILLGTAVFPRGSTGNLLETLARKALWDVGLNYAHGTGHGVGHFLNVHEGPSGIGAALMASDPGIVPGMIFSDEPGYYEVGEYGIRHEDLVEVIEINKDADHIFAKGMVGNFSGAGAVGFYTISLAPHQTACLDVSILDDNEIKYINDYHARVLRTLGPILLERGLTEDYEFLEKECAPIQRSAAILISATPLTVIGIFSLWLTV</sequence>
<feature type="region of interest" description="Disordered" evidence="3">
    <location>
        <begin position="203"/>
        <end position="232"/>
    </location>
</feature>
<dbReference type="InterPro" id="IPR029149">
    <property type="entry name" value="Creatin/AminoP/Spt16_N"/>
</dbReference>